<evidence type="ECO:0000256" key="1">
    <source>
        <dbReference type="SAM" id="Phobius"/>
    </source>
</evidence>
<keyword evidence="1" id="KW-0812">Transmembrane</keyword>
<gene>
    <name evidence="2" type="ORF">MENT_LOCUS23040</name>
</gene>
<protein>
    <submittedName>
        <fullName evidence="2">Uncharacterized protein</fullName>
    </submittedName>
</protein>
<evidence type="ECO:0000313" key="3">
    <source>
        <dbReference type="Proteomes" id="UP000580250"/>
    </source>
</evidence>
<feature type="transmembrane region" description="Helical" evidence="1">
    <location>
        <begin position="168"/>
        <end position="191"/>
    </location>
</feature>
<evidence type="ECO:0000313" key="2">
    <source>
        <dbReference type="EMBL" id="CAD2171544.1"/>
    </source>
</evidence>
<name>A0A6V7VB60_MELEN</name>
<reference evidence="2 3" key="1">
    <citation type="submission" date="2020-08" db="EMBL/GenBank/DDBJ databases">
        <authorList>
            <person name="Koutsovoulos G."/>
            <person name="Danchin GJ E."/>
        </authorList>
    </citation>
    <scope>NUCLEOTIDE SEQUENCE [LARGE SCALE GENOMIC DNA]</scope>
</reference>
<dbReference type="EMBL" id="CAJEWN010000186">
    <property type="protein sequence ID" value="CAD2171544.1"/>
    <property type="molecule type" value="Genomic_DNA"/>
</dbReference>
<comment type="caution">
    <text evidence="2">The sequence shown here is derived from an EMBL/GenBank/DDBJ whole genome shotgun (WGS) entry which is preliminary data.</text>
</comment>
<keyword evidence="1" id="KW-0472">Membrane</keyword>
<sequence>MIIHPLKPNSKYQCLREGLRLVVALARSKISPEYTYFGTTYLCANARKWTLFDERKCEDVHGIELNTDGFRYCDWIFLTMELHKEEYEKLNKAETTKLNNRNYFGALKSYIESLRMLYIHHFSYFDNLTLSEDKKKTSSEMRQLHTQMPVGENTNTSSKLIGIFSNNLLGIISIIISLLIGLVLLILICQFRQIQNYLNQRNASNRLMTPIKPVEVVEKRRETK</sequence>
<accession>A0A6V7VB60</accession>
<proteinExistence type="predicted"/>
<dbReference type="AlphaFoldDB" id="A0A6V7VB60"/>
<dbReference type="Proteomes" id="UP000580250">
    <property type="component" value="Unassembled WGS sequence"/>
</dbReference>
<keyword evidence="1" id="KW-1133">Transmembrane helix</keyword>
<organism evidence="2 3">
    <name type="scientific">Meloidogyne enterolobii</name>
    <name type="common">Root-knot nematode worm</name>
    <name type="synonym">Meloidogyne mayaguensis</name>
    <dbReference type="NCBI Taxonomy" id="390850"/>
    <lineage>
        <taxon>Eukaryota</taxon>
        <taxon>Metazoa</taxon>
        <taxon>Ecdysozoa</taxon>
        <taxon>Nematoda</taxon>
        <taxon>Chromadorea</taxon>
        <taxon>Rhabditida</taxon>
        <taxon>Tylenchina</taxon>
        <taxon>Tylenchomorpha</taxon>
        <taxon>Tylenchoidea</taxon>
        <taxon>Meloidogynidae</taxon>
        <taxon>Meloidogyninae</taxon>
        <taxon>Meloidogyne</taxon>
    </lineage>
</organism>